<comment type="subcellular location">
    <subcellularLocation>
        <location evidence="2">Cell envelope</location>
    </subcellularLocation>
</comment>
<dbReference type="STRING" id="766136.BHF68_11150"/>
<proteinExistence type="inferred from homology"/>
<dbReference type="CDD" id="cd02792">
    <property type="entry name" value="MopB_CT_Formate-Dh-Na-like"/>
    <property type="match status" value="1"/>
</dbReference>
<feature type="domain" description="Molybdopterin dinucleotide-binding" evidence="9">
    <location>
        <begin position="671"/>
        <end position="788"/>
    </location>
</feature>
<dbReference type="InterPro" id="IPR006655">
    <property type="entry name" value="Mopterin_OxRdtase_prok_CS"/>
</dbReference>
<evidence type="ECO:0000256" key="1">
    <source>
        <dbReference type="ARBA" id="ARBA00001966"/>
    </source>
</evidence>
<keyword evidence="4" id="KW-0411">Iron-sulfur</keyword>
<accession>A0A1E5FZI7</accession>
<dbReference type="InterPro" id="IPR006443">
    <property type="entry name" value="Formate-DH-alph_fdnG"/>
</dbReference>
<name>A0A1E5FZI7_9FIRM</name>
<dbReference type="PANTHER" id="PTHR43598:SF1">
    <property type="entry name" value="FORMATE DEHYDROGENASE-O MAJOR SUBUNIT"/>
    <property type="match status" value="1"/>
</dbReference>
<evidence type="ECO:0000256" key="5">
    <source>
        <dbReference type="ARBA" id="ARBA00022723"/>
    </source>
</evidence>
<dbReference type="GO" id="GO:0009061">
    <property type="term" value="P:anaerobic respiration"/>
    <property type="evidence" value="ECO:0007669"/>
    <property type="project" value="TreeGrafter"/>
</dbReference>
<dbReference type="PANTHER" id="PTHR43598">
    <property type="entry name" value="TUNGSTEN-CONTAINING FORMYLMETHANOFURAN DEHYDROGENASE 2 SUBUNIT B"/>
    <property type="match status" value="1"/>
</dbReference>
<protein>
    <submittedName>
        <fullName evidence="10">Formate dehydrogenase-N subunit alpha</fullName>
    </submittedName>
</protein>
<evidence type="ECO:0000256" key="4">
    <source>
        <dbReference type="ARBA" id="ARBA00022485"/>
    </source>
</evidence>
<evidence type="ECO:0000256" key="7">
    <source>
        <dbReference type="ARBA" id="ARBA00023002"/>
    </source>
</evidence>
<keyword evidence="4" id="KW-0004">4Fe-4S</keyword>
<gene>
    <name evidence="10" type="ORF">BHF68_11150</name>
</gene>
<keyword evidence="4" id="KW-0408">Iron</keyword>
<dbReference type="Gene3D" id="2.40.40.20">
    <property type="match status" value="1"/>
</dbReference>
<reference evidence="10 11" key="1">
    <citation type="submission" date="2016-09" db="EMBL/GenBank/DDBJ databases">
        <title>Draft genome sequence for the type strain of Desulfuribacillus alkaliarsenatis AHT28, an obligately anaerobic, sulfidogenic bacterium isolated from Russian soda lake sediments.</title>
        <authorList>
            <person name="Abin C.A."/>
            <person name="Hollibaugh J.T."/>
        </authorList>
    </citation>
    <scope>NUCLEOTIDE SEQUENCE [LARGE SCALE GENOMIC DNA]</scope>
    <source>
        <strain evidence="10 11">AHT28</strain>
    </source>
</reference>
<organism evidence="10 11">
    <name type="scientific">Desulfuribacillus alkaliarsenatis</name>
    <dbReference type="NCBI Taxonomy" id="766136"/>
    <lineage>
        <taxon>Bacteria</taxon>
        <taxon>Bacillati</taxon>
        <taxon>Bacillota</taxon>
        <taxon>Desulfuribacillia</taxon>
        <taxon>Desulfuribacillales</taxon>
        <taxon>Desulfuribacillaceae</taxon>
        <taxon>Desulfuribacillus</taxon>
    </lineage>
</organism>
<dbReference type="GO" id="GO:0030313">
    <property type="term" value="C:cell envelope"/>
    <property type="evidence" value="ECO:0007669"/>
    <property type="project" value="UniProtKB-SubCell"/>
</dbReference>
<dbReference type="GO" id="GO:0030151">
    <property type="term" value="F:molybdenum ion binding"/>
    <property type="evidence" value="ECO:0007669"/>
    <property type="project" value="TreeGrafter"/>
</dbReference>
<dbReference type="GO" id="GO:0008863">
    <property type="term" value="F:formate dehydrogenase (NAD+) activity"/>
    <property type="evidence" value="ECO:0007669"/>
    <property type="project" value="InterPro"/>
</dbReference>
<dbReference type="Gene3D" id="3.40.50.740">
    <property type="match status" value="1"/>
</dbReference>
<evidence type="ECO:0000256" key="3">
    <source>
        <dbReference type="ARBA" id="ARBA00010312"/>
    </source>
</evidence>
<feature type="domain" description="Molybdopterin oxidoreductase" evidence="8">
    <location>
        <begin position="2"/>
        <end position="442"/>
    </location>
</feature>
<evidence type="ECO:0000256" key="2">
    <source>
        <dbReference type="ARBA" id="ARBA00004196"/>
    </source>
</evidence>
<dbReference type="Pfam" id="PF01568">
    <property type="entry name" value="Molydop_binding"/>
    <property type="match status" value="1"/>
</dbReference>
<sequence>MTNHWQDMKNTDVALICGSNAAENHPVSFSWLTEAREKRGAKIIHVDPRFTRTSARSDLYCPIRSGSNLIFYSGMINYILENDRMHRDYVLHYTNATFVIKEGFAFDDVTGLFTGYDEAVGRYTDRSTWDYERDEDGNYVRDMTLNHPRSVYQIMKNHYSRYTLEKTAAAAGAPVDKLEQVYELFTSTGETGKAGSILYAMGQTQFTSGAQNVRALGLIQLLLGNLGIPGGGTQALRGHSNVQGSTDMACLFHILPGYLPAPNESLATLEAYNATTPAAPAWWSNRPKYIASLLKAWWGDSAQADNDFHYGWLPKGKAGKDYSHISVFEGMHAEEVKGLISWGQNPVVAGPHYNFSTKAMENLDWLVVLDPFENETAAFWKRPGANPRDIQTEVFLLPPTTFLEKEGSVTHSGRLMQYRWKAVEGPGDVKQESYILDRLAKRLKALYASSTRPEDEPIKAFTWNYPDPAVDHRAFIDAVTREISGRNLTTGLQVNLFTELQDDGTTDCGNWIYSGCYTEALGNRSQRRGVDDPGGWGAYLDWGFAWPANRRILYNRASVDPNGRPWSEDREYMRWSASTGWSGYDVVDGGAPLRAEDGSINAPFIMLTEQVGRLFAIGGLNDGPLPEHYEPWESPTENVFNGRQTNPAHYKGAVGSSDEYRSNPSEYPIICSTWRVCEHWHSGATSRHMPWLAELMPASFVEMSEDLAAEKGIVNGETVEIVNARGSIKAVAMVTPRNADFNINGNKTYQVGLTWHFGFKGLVTGDVANALTPHVGDANTSIPEYKAFLVDVRKVR</sequence>
<dbReference type="GO" id="GO:0043546">
    <property type="term" value="F:molybdopterin cofactor binding"/>
    <property type="evidence" value="ECO:0007669"/>
    <property type="project" value="InterPro"/>
</dbReference>
<dbReference type="NCBIfam" id="TIGR01553">
    <property type="entry name" value="formate-DH-alph"/>
    <property type="match status" value="1"/>
</dbReference>
<dbReference type="AlphaFoldDB" id="A0A1E5FZI7"/>
<evidence type="ECO:0000313" key="11">
    <source>
        <dbReference type="Proteomes" id="UP000094296"/>
    </source>
</evidence>
<dbReference type="InterPro" id="IPR006656">
    <property type="entry name" value="Mopterin_OxRdtase"/>
</dbReference>
<evidence type="ECO:0000256" key="6">
    <source>
        <dbReference type="ARBA" id="ARBA00022764"/>
    </source>
</evidence>
<dbReference type="InterPro" id="IPR006657">
    <property type="entry name" value="MoPterin_dinucl-bd_dom"/>
</dbReference>
<keyword evidence="5" id="KW-0479">Metal-binding</keyword>
<dbReference type="Proteomes" id="UP000094296">
    <property type="component" value="Unassembled WGS sequence"/>
</dbReference>
<comment type="similarity">
    <text evidence="3">Belongs to the prokaryotic molybdopterin-containing oxidoreductase family.</text>
</comment>
<dbReference type="GO" id="GO:0047111">
    <property type="term" value="F:formate dehydrogenase (cytochrome-c-553) activity"/>
    <property type="evidence" value="ECO:0007669"/>
    <property type="project" value="InterPro"/>
</dbReference>
<dbReference type="InterPro" id="IPR009010">
    <property type="entry name" value="Asp_de-COase-like_dom_sf"/>
</dbReference>
<dbReference type="Gene3D" id="3.40.228.10">
    <property type="entry name" value="Dimethylsulfoxide Reductase, domain 2"/>
    <property type="match status" value="2"/>
</dbReference>
<keyword evidence="11" id="KW-1185">Reference proteome</keyword>
<evidence type="ECO:0000313" key="10">
    <source>
        <dbReference type="EMBL" id="OEF95939.1"/>
    </source>
</evidence>
<dbReference type="SUPFAM" id="SSF53706">
    <property type="entry name" value="Formate dehydrogenase/DMSO reductase, domains 1-3"/>
    <property type="match status" value="1"/>
</dbReference>
<comment type="caution">
    <text evidence="10">The sequence shown here is derived from an EMBL/GenBank/DDBJ whole genome shotgun (WGS) entry which is preliminary data.</text>
</comment>
<evidence type="ECO:0000259" key="9">
    <source>
        <dbReference type="Pfam" id="PF01568"/>
    </source>
</evidence>
<dbReference type="Pfam" id="PF00384">
    <property type="entry name" value="Molybdopterin"/>
    <property type="match status" value="1"/>
</dbReference>
<dbReference type="GO" id="GO:0009055">
    <property type="term" value="F:electron transfer activity"/>
    <property type="evidence" value="ECO:0007669"/>
    <property type="project" value="InterPro"/>
</dbReference>
<dbReference type="EMBL" id="MIJE01000034">
    <property type="protein sequence ID" value="OEF95939.1"/>
    <property type="molecule type" value="Genomic_DNA"/>
</dbReference>
<dbReference type="SUPFAM" id="SSF50692">
    <property type="entry name" value="ADC-like"/>
    <property type="match status" value="1"/>
</dbReference>
<dbReference type="GO" id="GO:0051539">
    <property type="term" value="F:4 iron, 4 sulfur cluster binding"/>
    <property type="evidence" value="ECO:0007669"/>
    <property type="project" value="UniProtKB-KW"/>
</dbReference>
<dbReference type="PROSITE" id="PS00932">
    <property type="entry name" value="MOLYBDOPTERIN_PROK_3"/>
    <property type="match status" value="1"/>
</dbReference>
<evidence type="ECO:0000259" key="8">
    <source>
        <dbReference type="Pfam" id="PF00384"/>
    </source>
</evidence>
<keyword evidence="6" id="KW-0574">Periplasm</keyword>
<keyword evidence="7" id="KW-0560">Oxidoreductase</keyword>
<comment type="cofactor">
    <cofactor evidence="1">
        <name>[4Fe-4S] cluster</name>
        <dbReference type="ChEBI" id="CHEBI:49883"/>
    </cofactor>
</comment>